<dbReference type="SUPFAM" id="SSF47413">
    <property type="entry name" value="lambda repressor-like DNA-binding domains"/>
    <property type="match status" value="1"/>
</dbReference>
<protein>
    <submittedName>
        <fullName evidence="3">Transcriptional regulator</fullName>
    </submittedName>
</protein>
<name>A0A179EVQ8_ENTTH</name>
<dbReference type="KEGG" id="eth:CK496_08840"/>
<dbReference type="Pfam" id="PF01381">
    <property type="entry name" value="HTH_3"/>
    <property type="match status" value="1"/>
</dbReference>
<dbReference type="PROSITE" id="PS50943">
    <property type="entry name" value="HTH_CROC1"/>
    <property type="match status" value="1"/>
</dbReference>
<comment type="caution">
    <text evidence="4">The sequence shown here is derived from an EMBL/GenBank/DDBJ whole genome shotgun (WGS) entry which is preliminary data.</text>
</comment>
<dbReference type="InterPro" id="IPR001387">
    <property type="entry name" value="Cro/C1-type_HTH"/>
</dbReference>
<evidence type="ECO:0000313" key="4">
    <source>
        <dbReference type="EMBL" id="OAQ56893.1"/>
    </source>
</evidence>
<keyword evidence="5" id="KW-1185">Reference proteome</keyword>
<dbReference type="PANTHER" id="PTHR46558:SF11">
    <property type="entry name" value="HTH-TYPE TRANSCRIPTIONAL REGULATOR XRE"/>
    <property type="match status" value="1"/>
</dbReference>
<dbReference type="SMART" id="SM00530">
    <property type="entry name" value="HTH_XRE"/>
    <property type="match status" value="1"/>
</dbReference>
<dbReference type="GO" id="GO:0003677">
    <property type="term" value="F:DNA binding"/>
    <property type="evidence" value="ECO:0007669"/>
    <property type="project" value="UniProtKB-KW"/>
</dbReference>
<evidence type="ECO:0000313" key="5">
    <source>
        <dbReference type="Proteomes" id="UP000078516"/>
    </source>
</evidence>
<keyword evidence="1" id="KW-0238">DNA-binding</keyword>
<reference evidence="4 5" key="1">
    <citation type="submission" date="2016-04" db="EMBL/GenBank/DDBJ databases">
        <title>Draft genome of an Enterococcus thailandicus strain isolated from bovine feces.</title>
        <authorList>
            <person name="Beukers A.G."/>
            <person name="Zaheer R."/>
            <person name="Goji N."/>
            <person name="Cook S.R."/>
            <person name="Amoako K."/>
            <person name="Chaves A.V."/>
            <person name="Ward M.P."/>
            <person name="Mcallister T.A."/>
        </authorList>
    </citation>
    <scope>NUCLEOTIDE SEQUENCE [LARGE SCALE GENOMIC DNA]</scope>
    <source>
        <strain evidence="4 5">F0711D 46</strain>
    </source>
</reference>
<dbReference type="EMBL" id="BJUG01000003">
    <property type="protein sequence ID" value="GEK36506.1"/>
    <property type="molecule type" value="Genomic_DNA"/>
</dbReference>
<dbReference type="GeneID" id="77487747"/>
<feature type="domain" description="HTH cro/C1-type" evidence="2">
    <location>
        <begin position="4"/>
        <end position="58"/>
    </location>
</feature>
<dbReference type="Proteomes" id="UP000321361">
    <property type="component" value="Unassembled WGS sequence"/>
</dbReference>
<dbReference type="RefSeq" id="WP_067480478.1">
    <property type="nucleotide sequence ID" value="NZ_BJUG01000003.1"/>
</dbReference>
<gene>
    <name evidence="4" type="ORF">A6E74_00530</name>
    <name evidence="3" type="ORF">ETH01_07930</name>
</gene>
<evidence type="ECO:0000313" key="6">
    <source>
        <dbReference type="Proteomes" id="UP000321361"/>
    </source>
</evidence>
<evidence type="ECO:0000256" key="1">
    <source>
        <dbReference type="ARBA" id="ARBA00023125"/>
    </source>
</evidence>
<dbReference type="PATRIC" id="fig|417368.6.peg.67"/>
<dbReference type="OrthoDB" id="9805856at2"/>
<dbReference type="Gene3D" id="1.10.260.40">
    <property type="entry name" value="lambda repressor-like DNA-binding domains"/>
    <property type="match status" value="1"/>
</dbReference>
<dbReference type="PANTHER" id="PTHR46558">
    <property type="entry name" value="TRACRIPTIONAL REGULATORY PROTEIN-RELATED-RELATED"/>
    <property type="match status" value="1"/>
</dbReference>
<evidence type="ECO:0000313" key="3">
    <source>
        <dbReference type="EMBL" id="GEK36506.1"/>
    </source>
</evidence>
<evidence type="ECO:0000259" key="2">
    <source>
        <dbReference type="PROSITE" id="PS50943"/>
    </source>
</evidence>
<reference evidence="3 6" key="2">
    <citation type="submission" date="2019-07" db="EMBL/GenBank/DDBJ databases">
        <title>Whole genome shotgun sequence of Enterococcus thailandicus NBRC 101867.</title>
        <authorList>
            <person name="Hosoyama A."/>
            <person name="Uohara A."/>
            <person name="Ohji S."/>
            <person name="Ichikawa N."/>
        </authorList>
    </citation>
    <scope>NUCLEOTIDE SEQUENCE [LARGE SCALE GENOMIC DNA]</scope>
    <source>
        <strain evidence="3 6">NBRC 101867</strain>
    </source>
</reference>
<accession>A0A179EVQ8</accession>
<dbReference type="AlphaFoldDB" id="A0A179EVQ8"/>
<dbReference type="CDD" id="cd00093">
    <property type="entry name" value="HTH_XRE"/>
    <property type="match status" value="1"/>
</dbReference>
<dbReference type="InterPro" id="IPR010982">
    <property type="entry name" value="Lambda_DNA-bd_dom_sf"/>
</dbReference>
<proteinExistence type="predicted"/>
<organism evidence="4 5">
    <name type="scientific">Enterococcus thailandicus</name>
    <dbReference type="NCBI Taxonomy" id="417368"/>
    <lineage>
        <taxon>Bacteria</taxon>
        <taxon>Bacillati</taxon>
        <taxon>Bacillota</taxon>
        <taxon>Bacilli</taxon>
        <taxon>Lactobacillales</taxon>
        <taxon>Enterococcaceae</taxon>
        <taxon>Enterococcus</taxon>
    </lineage>
</organism>
<sequence>MKKLYYLRKQHQLTIRKLAEHLHCDYSVYSKYERGEREVPLYILIALADFFETNLDFLLGRTDFSKKLPEPRRKK</sequence>
<dbReference type="EMBL" id="LWMN01000001">
    <property type="protein sequence ID" value="OAQ56893.1"/>
    <property type="molecule type" value="Genomic_DNA"/>
</dbReference>
<dbReference type="Proteomes" id="UP000078516">
    <property type="component" value="Unassembled WGS sequence"/>
</dbReference>